<dbReference type="InterPro" id="IPR027417">
    <property type="entry name" value="P-loop_NTPase"/>
</dbReference>
<dbReference type="Gene3D" id="3.40.50.300">
    <property type="entry name" value="P-loop containing nucleotide triphosphate hydrolases"/>
    <property type="match status" value="1"/>
</dbReference>
<dbReference type="GO" id="GO:0005524">
    <property type="term" value="F:ATP binding"/>
    <property type="evidence" value="ECO:0007669"/>
    <property type="project" value="InterPro"/>
</dbReference>
<feature type="transmembrane region" description="Helical" evidence="5">
    <location>
        <begin position="75"/>
        <end position="93"/>
    </location>
</feature>
<evidence type="ECO:0000256" key="5">
    <source>
        <dbReference type="SAM" id="Phobius"/>
    </source>
</evidence>
<dbReference type="SUPFAM" id="SSF52540">
    <property type="entry name" value="P-loop containing nucleoside triphosphate hydrolases"/>
    <property type="match status" value="1"/>
</dbReference>
<dbReference type="AlphaFoldDB" id="A0A382QWD3"/>
<dbReference type="GO" id="GO:0016020">
    <property type="term" value="C:membrane"/>
    <property type="evidence" value="ECO:0007669"/>
    <property type="project" value="UniProtKB-SubCell"/>
</dbReference>
<feature type="domain" description="ABC transmembrane type-1" evidence="6">
    <location>
        <begin position="1"/>
        <end position="223"/>
    </location>
</feature>
<feature type="non-terminal residue" evidence="7">
    <location>
        <position position="328"/>
    </location>
</feature>
<organism evidence="7">
    <name type="scientific">marine metagenome</name>
    <dbReference type="NCBI Taxonomy" id="408172"/>
    <lineage>
        <taxon>unclassified sequences</taxon>
        <taxon>metagenomes</taxon>
        <taxon>ecological metagenomes</taxon>
    </lineage>
</organism>
<evidence type="ECO:0000256" key="2">
    <source>
        <dbReference type="ARBA" id="ARBA00022692"/>
    </source>
</evidence>
<accession>A0A382QWD3</accession>
<keyword evidence="4 5" id="KW-0472">Membrane</keyword>
<gene>
    <name evidence="7" type="ORF">METZ01_LOCUS342032</name>
</gene>
<dbReference type="EMBL" id="UINC01117031">
    <property type="protein sequence ID" value="SVC89178.1"/>
    <property type="molecule type" value="Genomic_DNA"/>
</dbReference>
<dbReference type="SUPFAM" id="SSF90123">
    <property type="entry name" value="ABC transporter transmembrane region"/>
    <property type="match status" value="1"/>
</dbReference>
<dbReference type="InterPro" id="IPR011527">
    <property type="entry name" value="ABC1_TM_dom"/>
</dbReference>
<reference evidence="7" key="1">
    <citation type="submission" date="2018-05" db="EMBL/GenBank/DDBJ databases">
        <authorList>
            <person name="Lanie J.A."/>
            <person name="Ng W.-L."/>
            <person name="Kazmierczak K.M."/>
            <person name="Andrzejewski T.M."/>
            <person name="Davidsen T.M."/>
            <person name="Wayne K.J."/>
            <person name="Tettelin H."/>
            <person name="Glass J.I."/>
            <person name="Rusch D."/>
            <person name="Podicherti R."/>
            <person name="Tsui H.-C.T."/>
            <person name="Winkler M.E."/>
        </authorList>
    </citation>
    <scope>NUCLEOTIDE SEQUENCE</scope>
</reference>
<feature type="transmembrane region" description="Helical" evidence="5">
    <location>
        <begin position="159"/>
        <end position="177"/>
    </location>
</feature>
<feature type="non-terminal residue" evidence="7">
    <location>
        <position position="1"/>
    </location>
</feature>
<dbReference type="InterPro" id="IPR039421">
    <property type="entry name" value="Type_1_exporter"/>
</dbReference>
<dbReference type="PANTHER" id="PTHR43394:SF1">
    <property type="entry name" value="ATP-BINDING CASSETTE SUB-FAMILY B MEMBER 10, MITOCHONDRIAL"/>
    <property type="match status" value="1"/>
</dbReference>
<keyword evidence="3 5" id="KW-1133">Transmembrane helix</keyword>
<dbReference type="Pfam" id="PF00005">
    <property type="entry name" value="ABC_tran"/>
    <property type="match status" value="1"/>
</dbReference>
<sequence length="328" mass="35814">TGITLHMQSAVMDRLLNLPLTFFKKFSSGDLLNRSMIISEISAEISGVAIKGIFAGFSTCISILLLFYYSPKLAIVPLCFGALSCLCSLYLGIKVRRAALEYERGSGKLNGFLFQMVTSVSKFRVAGAERLVFHEWSNRYAQQLKHLSKILSYNNWNKVINPAITLGSTIVLYLTVVKLMGQSMASGGAAVLTMGTFVAFNAAFGNFMMGVDSLSETAVDIIDSFAKQDIAMPIINATPELDTSKEDPGQLNGEIDVRNVSFRYSEDGPYILRDLSLKIHEGEFAAFVGPSGCGKSTLFRLLLGFEQPETGSILYNNQDISGLDVNSI</sequence>
<evidence type="ECO:0000256" key="1">
    <source>
        <dbReference type="ARBA" id="ARBA00004141"/>
    </source>
</evidence>
<dbReference type="PANTHER" id="PTHR43394">
    <property type="entry name" value="ATP-DEPENDENT PERMEASE MDL1, MITOCHONDRIAL"/>
    <property type="match status" value="1"/>
</dbReference>
<dbReference type="Gene3D" id="1.20.1560.10">
    <property type="entry name" value="ABC transporter type 1, transmembrane domain"/>
    <property type="match status" value="1"/>
</dbReference>
<keyword evidence="2 5" id="KW-0812">Transmembrane</keyword>
<evidence type="ECO:0000256" key="3">
    <source>
        <dbReference type="ARBA" id="ARBA00022989"/>
    </source>
</evidence>
<protein>
    <recommendedName>
        <fullName evidence="6">ABC transmembrane type-1 domain-containing protein</fullName>
    </recommendedName>
</protein>
<name>A0A382QWD3_9ZZZZ</name>
<comment type="subcellular location">
    <subcellularLocation>
        <location evidence="1">Membrane</location>
        <topology evidence="1">Multi-pass membrane protein</topology>
    </subcellularLocation>
</comment>
<dbReference type="GO" id="GO:0016887">
    <property type="term" value="F:ATP hydrolysis activity"/>
    <property type="evidence" value="ECO:0007669"/>
    <property type="project" value="InterPro"/>
</dbReference>
<evidence type="ECO:0000259" key="6">
    <source>
        <dbReference type="PROSITE" id="PS50929"/>
    </source>
</evidence>
<evidence type="ECO:0000256" key="4">
    <source>
        <dbReference type="ARBA" id="ARBA00023136"/>
    </source>
</evidence>
<dbReference type="InterPro" id="IPR003439">
    <property type="entry name" value="ABC_transporter-like_ATP-bd"/>
</dbReference>
<proteinExistence type="predicted"/>
<dbReference type="Pfam" id="PF00664">
    <property type="entry name" value="ABC_membrane"/>
    <property type="match status" value="1"/>
</dbReference>
<feature type="transmembrane region" description="Helical" evidence="5">
    <location>
        <begin position="183"/>
        <end position="204"/>
    </location>
</feature>
<dbReference type="PROSITE" id="PS50929">
    <property type="entry name" value="ABC_TM1F"/>
    <property type="match status" value="1"/>
</dbReference>
<dbReference type="GO" id="GO:0015421">
    <property type="term" value="F:ABC-type oligopeptide transporter activity"/>
    <property type="evidence" value="ECO:0007669"/>
    <property type="project" value="TreeGrafter"/>
</dbReference>
<evidence type="ECO:0000313" key="7">
    <source>
        <dbReference type="EMBL" id="SVC89178.1"/>
    </source>
</evidence>
<feature type="transmembrane region" description="Helical" evidence="5">
    <location>
        <begin position="48"/>
        <end position="69"/>
    </location>
</feature>
<dbReference type="InterPro" id="IPR036640">
    <property type="entry name" value="ABC1_TM_sf"/>
</dbReference>